<proteinExistence type="predicted"/>
<evidence type="ECO:0000313" key="2">
    <source>
        <dbReference type="EMBL" id="CAB4193338.1"/>
    </source>
</evidence>
<dbReference type="EMBL" id="LR798430">
    <property type="protein sequence ID" value="CAB5231055.1"/>
    <property type="molecule type" value="Genomic_DNA"/>
</dbReference>
<accession>A0A6J5SRQ0</accession>
<sequence length="146" mass="16487">MPGLLSNQNILDIRGALRLATDTFFNSPVTVRHYGENADPWQEDSRTVQSFDDYVVSGLIEWPKTNPLESAMGTMSTADMKVTFSMDVLGEMSLLTAAFEVKFNEAVDTMFYGADEYHKLKIYYDGPLEQKNVLCIIEGTRKERVS</sequence>
<reference evidence="3" key="1">
    <citation type="submission" date="2020-05" db="EMBL/GenBank/DDBJ databases">
        <authorList>
            <person name="Chiriac C."/>
            <person name="Salcher M."/>
            <person name="Ghai R."/>
            <person name="Kavagutti S V."/>
        </authorList>
    </citation>
    <scope>NUCLEOTIDE SEQUENCE</scope>
</reference>
<evidence type="ECO:0000313" key="1">
    <source>
        <dbReference type="EMBL" id="CAB4185085.1"/>
    </source>
</evidence>
<evidence type="ECO:0000313" key="4">
    <source>
        <dbReference type="EMBL" id="CAB5231055.1"/>
    </source>
</evidence>
<gene>
    <name evidence="1" type="ORF">UFOVP1127_12</name>
    <name evidence="2" type="ORF">UFOVP1242_62</name>
    <name evidence="3" type="ORF">UFOVP1492_122</name>
    <name evidence="4" type="ORF">UFOVP1580_15</name>
</gene>
<organism evidence="3">
    <name type="scientific">uncultured Caudovirales phage</name>
    <dbReference type="NCBI Taxonomy" id="2100421"/>
    <lineage>
        <taxon>Viruses</taxon>
        <taxon>Duplodnaviria</taxon>
        <taxon>Heunggongvirae</taxon>
        <taxon>Uroviricota</taxon>
        <taxon>Caudoviricetes</taxon>
        <taxon>Peduoviridae</taxon>
        <taxon>Maltschvirus</taxon>
        <taxon>Maltschvirus maltsch</taxon>
    </lineage>
</organism>
<dbReference type="EMBL" id="LR797197">
    <property type="protein sequence ID" value="CAB4193338.1"/>
    <property type="molecule type" value="Genomic_DNA"/>
</dbReference>
<protein>
    <submittedName>
        <fullName evidence="3">Uncharacterized protein</fullName>
    </submittedName>
</protein>
<evidence type="ECO:0000313" key="3">
    <source>
        <dbReference type="EMBL" id="CAB4217900.1"/>
    </source>
</evidence>
<dbReference type="EMBL" id="LR797450">
    <property type="protein sequence ID" value="CAB4217900.1"/>
    <property type="molecule type" value="Genomic_DNA"/>
</dbReference>
<dbReference type="EMBL" id="LR797075">
    <property type="protein sequence ID" value="CAB4185085.1"/>
    <property type="molecule type" value="Genomic_DNA"/>
</dbReference>
<name>A0A6J5SRQ0_9CAUD</name>